<dbReference type="Gene3D" id="3.40.50.720">
    <property type="entry name" value="NAD(P)-binding Rossmann-like Domain"/>
    <property type="match status" value="1"/>
</dbReference>
<keyword evidence="5" id="KW-1185">Reference proteome</keyword>
<dbReference type="PROSITE" id="PS00061">
    <property type="entry name" value="ADH_SHORT"/>
    <property type="match status" value="1"/>
</dbReference>
<dbReference type="EMBL" id="SRJF01000002">
    <property type="protein sequence ID" value="TGA80582.1"/>
    <property type="molecule type" value="Genomic_DNA"/>
</dbReference>
<dbReference type="PRINTS" id="PR00081">
    <property type="entry name" value="GDHRDH"/>
</dbReference>
<evidence type="ECO:0000313" key="5">
    <source>
        <dbReference type="Proteomes" id="UP000298482"/>
    </source>
</evidence>
<dbReference type="CDD" id="cd08935">
    <property type="entry name" value="mannonate_red_SDR_c"/>
    <property type="match status" value="1"/>
</dbReference>
<dbReference type="NCBIfam" id="NF006132">
    <property type="entry name" value="PRK08277.1"/>
    <property type="match status" value="1"/>
</dbReference>
<evidence type="ECO:0000313" key="4">
    <source>
        <dbReference type="EMBL" id="TGA80582.1"/>
    </source>
</evidence>
<reference evidence="4 5" key="1">
    <citation type="submission" date="2019-04" db="EMBL/GenBank/DDBJ databases">
        <title>Genomic characterization of Staphylococcus petrasii strains.</title>
        <authorList>
            <person name="Vrbovska V."/>
            <person name="Kovarovic V."/>
            <person name="Maslanova I."/>
            <person name="Indrakova A."/>
            <person name="Petras P."/>
            <person name="Sedo O."/>
            <person name="Svec P."/>
            <person name="Fisarova L."/>
            <person name="Sedlacek I."/>
            <person name="Doskar J."/>
            <person name="Pantucek R."/>
        </authorList>
    </citation>
    <scope>NUCLEOTIDE SEQUENCE [LARGE SCALE GENOMIC DNA]</scope>
    <source>
        <strain evidence="4 5">CCM 8421</strain>
    </source>
</reference>
<organism evidence="4 5">
    <name type="scientific">Staphylococcus croceilyticus</name>
    <dbReference type="NCBI Taxonomy" id="319942"/>
    <lineage>
        <taxon>Bacteria</taxon>
        <taxon>Bacillati</taxon>
        <taxon>Bacillota</taxon>
        <taxon>Bacilli</taxon>
        <taxon>Bacillales</taxon>
        <taxon>Staphylococcaceae</taxon>
        <taxon>Staphylococcus</taxon>
    </lineage>
</organism>
<dbReference type="PRINTS" id="PR00080">
    <property type="entry name" value="SDRFAMILY"/>
</dbReference>
<dbReference type="SUPFAM" id="SSF51735">
    <property type="entry name" value="NAD(P)-binding Rossmann-fold domains"/>
    <property type="match status" value="1"/>
</dbReference>
<dbReference type="Pfam" id="PF00106">
    <property type="entry name" value="adh_short"/>
    <property type="match status" value="1"/>
</dbReference>
<dbReference type="PANTHER" id="PTHR42760:SF115">
    <property type="entry name" value="3-OXOACYL-[ACYL-CARRIER-PROTEIN] REDUCTASE FABG"/>
    <property type="match status" value="1"/>
</dbReference>
<comment type="similarity">
    <text evidence="1 3">Belongs to the short-chain dehydrogenases/reductases (SDR) family.</text>
</comment>
<evidence type="ECO:0000256" key="1">
    <source>
        <dbReference type="ARBA" id="ARBA00006484"/>
    </source>
</evidence>
<name>A0ABY2KID4_9STAP</name>
<comment type="caution">
    <text evidence="4">The sequence shown here is derived from an EMBL/GenBank/DDBJ whole genome shotgun (WGS) entry which is preliminary data.</text>
</comment>
<gene>
    <name evidence="4" type="ORF">E2556_02875</name>
</gene>
<keyword evidence="2" id="KW-0560">Oxidoreductase</keyword>
<evidence type="ECO:0000256" key="3">
    <source>
        <dbReference type="RuleBase" id="RU000363"/>
    </source>
</evidence>
<evidence type="ECO:0000256" key="2">
    <source>
        <dbReference type="ARBA" id="ARBA00023002"/>
    </source>
</evidence>
<dbReference type="InterPro" id="IPR020904">
    <property type="entry name" value="Sc_DH/Rdtase_CS"/>
</dbReference>
<sequence>MKLPFEVDLSGKTIVVTGGSGVIGSELSRALVACGAKVAIIGLDDDKGKSLINDINNTESKGEVEFFQGDVTSRQDMEKVKESVNEKYGKISILINGAGGNHPKGTTEDEYYDNNNEESIQDFYGLDEESVGFVFDLNFKGTFIPTQVFSKDMVEQDFASIINISSMNAFTPLTKIPAYSGAKAAISNFTQWLSVYFSRTNIRVNAIAPGFLLTDQNRDLLLNDDGSYSDRAEKIINSTPLGRFGEPEELVGALLFLVNQQASSFVNGVVLPIDGGFNAYSGV</sequence>
<protein>
    <submittedName>
        <fullName evidence="4">SDR family NAD(P)-dependent oxidoreductase</fullName>
    </submittedName>
</protein>
<dbReference type="Proteomes" id="UP000298482">
    <property type="component" value="Unassembled WGS sequence"/>
</dbReference>
<dbReference type="RefSeq" id="WP_103329900.1">
    <property type="nucleotide sequence ID" value="NZ_PPRD01000103.1"/>
</dbReference>
<dbReference type="InterPro" id="IPR036291">
    <property type="entry name" value="NAD(P)-bd_dom_sf"/>
</dbReference>
<dbReference type="PANTHER" id="PTHR42760">
    <property type="entry name" value="SHORT-CHAIN DEHYDROGENASES/REDUCTASES FAMILY MEMBER"/>
    <property type="match status" value="1"/>
</dbReference>
<accession>A0ABY2KID4</accession>
<dbReference type="InterPro" id="IPR002347">
    <property type="entry name" value="SDR_fam"/>
</dbReference>
<proteinExistence type="inferred from homology"/>